<dbReference type="RefSeq" id="WP_019101685.1">
    <property type="nucleotide sequence ID" value="NZ_AP019312.1"/>
</dbReference>
<dbReference type="PANTHER" id="PTHR10434">
    <property type="entry name" value="1-ACYL-SN-GLYCEROL-3-PHOSPHATE ACYLTRANSFERASE"/>
    <property type="match status" value="1"/>
</dbReference>
<comment type="pathway">
    <text evidence="1">Lipid metabolism.</text>
</comment>
<dbReference type="GeneID" id="58560685"/>
<dbReference type="SUPFAM" id="SSF69593">
    <property type="entry name" value="Glycerol-3-phosphate (1)-acyltransferase"/>
    <property type="match status" value="1"/>
</dbReference>
<dbReference type="PANTHER" id="PTHR10434:SF9">
    <property type="entry name" value="PHOSPHOLIPID_GLYCEROL ACYLTRANSFERASE DOMAIN-CONTAINING PROTEIN"/>
    <property type="match status" value="1"/>
</dbReference>
<keyword evidence="3 6" id="KW-0012">Acyltransferase</keyword>
<sequence>MHFTIFDTPVIRPLFRCLSIVMLKLSGWKLRGEFPKLDKYVLIGAPHTSNWDFPLTLAVCFAARAKIYWMGKHTLFAGPIGPVMRWLGGIPVKRHQNNSLVQQMVEVYRRSDRLVVAIPPEGTRKAVSEWKTGFYHIACGAEVPVALAYLDYSRKEAGFGPIFTPSGDIDADMPRIRAFYRDKVGKRPNQG</sequence>
<protein>
    <submittedName>
        <fullName evidence="6">Glycerol acyltransferase</fullName>
    </submittedName>
    <submittedName>
        <fullName evidence="5">Lysophospholipid acyltransferase family protein</fullName>
    </submittedName>
</protein>
<dbReference type="Proteomes" id="UP000192721">
    <property type="component" value="Unassembled WGS sequence"/>
</dbReference>
<dbReference type="EMBL" id="MUKV01000014">
    <property type="protein sequence ID" value="OQS38846.1"/>
    <property type="molecule type" value="Genomic_DNA"/>
</dbReference>
<reference evidence="5 8" key="2">
    <citation type="submission" date="2021-03" db="EMBL/GenBank/DDBJ databases">
        <title>First Case of infection caused by Chromobacterium haemolyticum derived from water in China.</title>
        <authorList>
            <person name="Chen J."/>
            <person name="Liu C."/>
        </authorList>
    </citation>
    <scope>NUCLEOTIDE SEQUENCE [LARGE SCALE GENOMIC DNA]</scope>
    <source>
        <strain evidence="5 8">WJ-5</strain>
    </source>
</reference>
<evidence type="ECO:0000313" key="8">
    <source>
        <dbReference type="Proteomes" id="UP000664349"/>
    </source>
</evidence>
<comment type="caution">
    <text evidence="6">The sequence shown here is derived from an EMBL/GenBank/DDBJ whole genome shotgun (WGS) entry which is preliminary data.</text>
</comment>
<dbReference type="GO" id="GO:0003841">
    <property type="term" value="F:1-acylglycerol-3-phosphate O-acyltransferase activity"/>
    <property type="evidence" value="ECO:0007669"/>
    <property type="project" value="TreeGrafter"/>
</dbReference>
<dbReference type="CDD" id="cd07988">
    <property type="entry name" value="LPLAT_ABO13168-like"/>
    <property type="match status" value="1"/>
</dbReference>
<organism evidence="6 7">
    <name type="scientific">Chromobacterium haemolyticum</name>
    <dbReference type="NCBI Taxonomy" id="394935"/>
    <lineage>
        <taxon>Bacteria</taxon>
        <taxon>Pseudomonadati</taxon>
        <taxon>Pseudomonadota</taxon>
        <taxon>Betaproteobacteria</taxon>
        <taxon>Neisseriales</taxon>
        <taxon>Chromobacteriaceae</taxon>
        <taxon>Chromobacterium</taxon>
    </lineage>
</organism>
<keyword evidence="8" id="KW-1185">Reference proteome</keyword>
<accession>A0A1W0CVP3</accession>
<dbReference type="GO" id="GO:0006654">
    <property type="term" value="P:phosphatidic acid biosynthetic process"/>
    <property type="evidence" value="ECO:0007669"/>
    <property type="project" value="TreeGrafter"/>
</dbReference>
<evidence type="ECO:0000256" key="3">
    <source>
        <dbReference type="ARBA" id="ARBA00023315"/>
    </source>
</evidence>
<reference evidence="6 7" key="1">
    <citation type="submission" date="2017-02" db="EMBL/GenBank/DDBJ databases">
        <title>Chromobacterium haemolyticum H5244.</title>
        <authorList>
            <person name="Gulvik C.A."/>
        </authorList>
    </citation>
    <scope>NUCLEOTIDE SEQUENCE [LARGE SCALE GENOMIC DNA]</scope>
    <source>
        <strain evidence="6 7">H5244</strain>
    </source>
</reference>
<keyword evidence="2 6" id="KW-0808">Transferase</keyword>
<evidence type="ECO:0000256" key="1">
    <source>
        <dbReference type="ARBA" id="ARBA00005189"/>
    </source>
</evidence>
<proteinExistence type="predicted"/>
<evidence type="ECO:0000313" key="5">
    <source>
        <dbReference type="EMBL" id="MBO0417558.1"/>
    </source>
</evidence>
<dbReference type="Proteomes" id="UP000664349">
    <property type="component" value="Unassembled WGS sequence"/>
</dbReference>
<evidence type="ECO:0000313" key="7">
    <source>
        <dbReference type="Proteomes" id="UP000192721"/>
    </source>
</evidence>
<gene>
    <name evidence="6" type="ORF">B0T45_12385</name>
    <name evidence="5" type="ORF">J1C50_18770</name>
</gene>
<name>A0A1W0CVP3_9NEIS</name>
<dbReference type="OrthoDB" id="9796839at2"/>
<evidence type="ECO:0000256" key="2">
    <source>
        <dbReference type="ARBA" id="ARBA00022679"/>
    </source>
</evidence>
<dbReference type="EMBL" id="JAFLRD010000017">
    <property type="protein sequence ID" value="MBO0417558.1"/>
    <property type="molecule type" value="Genomic_DNA"/>
</dbReference>
<dbReference type="Pfam" id="PF01553">
    <property type="entry name" value="Acyltransferase"/>
    <property type="match status" value="1"/>
</dbReference>
<dbReference type="AlphaFoldDB" id="A0A1W0CVP3"/>
<feature type="domain" description="Phospholipid/glycerol acyltransferase" evidence="4">
    <location>
        <begin position="41"/>
        <end position="150"/>
    </location>
</feature>
<evidence type="ECO:0000313" key="6">
    <source>
        <dbReference type="EMBL" id="OQS38846.1"/>
    </source>
</evidence>
<dbReference type="InterPro" id="IPR002123">
    <property type="entry name" value="Plipid/glycerol_acylTrfase"/>
</dbReference>
<dbReference type="SMART" id="SM00563">
    <property type="entry name" value="PlsC"/>
    <property type="match status" value="1"/>
</dbReference>
<evidence type="ECO:0000259" key="4">
    <source>
        <dbReference type="SMART" id="SM00563"/>
    </source>
</evidence>